<dbReference type="Gene3D" id="1.10.1470.10">
    <property type="entry name" value="YjbJ"/>
    <property type="match status" value="1"/>
</dbReference>
<gene>
    <name evidence="4" type="ORF">VZC37_17640</name>
</gene>
<dbReference type="InterPro" id="IPR036629">
    <property type="entry name" value="YjbJ_sf"/>
</dbReference>
<dbReference type="InterPro" id="IPR008462">
    <property type="entry name" value="CsbD"/>
</dbReference>
<reference evidence="4 5" key="1">
    <citation type="submission" date="2024-01" db="EMBL/GenBank/DDBJ databases">
        <title>Draft genome sequence of Gordonia sp. LSe1-13.</title>
        <authorList>
            <person name="Suphannarot A."/>
            <person name="Mingma R."/>
        </authorList>
    </citation>
    <scope>NUCLEOTIDE SEQUENCE [LARGE SCALE GENOMIC DNA]</scope>
    <source>
        <strain evidence="4 5">LSe1-13</strain>
    </source>
</reference>
<comment type="caution">
    <text evidence="4">The sequence shown here is derived from an EMBL/GenBank/DDBJ whole genome shotgun (WGS) entry which is preliminary data.</text>
</comment>
<proteinExistence type="inferred from homology"/>
<feature type="compositionally biased region" description="Basic and acidic residues" evidence="2">
    <location>
        <begin position="29"/>
        <end position="39"/>
    </location>
</feature>
<dbReference type="Pfam" id="PF05532">
    <property type="entry name" value="CsbD"/>
    <property type="match status" value="1"/>
</dbReference>
<evidence type="ECO:0000256" key="2">
    <source>
        <dbReference type="SAM" id="MobiDB-lite"/>
    </source>
</evidence>
<evidence type="ECO:0000256" key="1">
    <source>
        <dbReference type="ARBA" id="ARBA00009129"/>
    </source>
</evidence>
<feature type="domain" description="CsbD-like" evidence="3">
    <location>
        <begin position="5"/>
        <end position="56"/>
    </location>
</feature>
<feature type="compositionally biased region" description="Basic and acidic residues" evidence="2">
    <location>
        <begin position="1"/>
        <end position="20"/>
    </location>
</feature>
<evidence type="ECO:0000313" key="5">
    <source>
        <dbReference type="Proteomes" id="UP001347146"/>
    </source>
</evidence>
<protein>
    <submittedName>
        <fullName evidence="4">CsbD family protein</fullName>
    </submittedName>
</protein>
<name>A0ABU7MGC5_9ACTN</name>
<evidence type="ECO:0000313" key="4">
    <source>
        <dbReference type="EMBL" id="MEE3852169.1"/>
    </source>
</evidence>
<evidence type="ECO:0000259" key="3">
    <source>
        <dbReference type="Pfam" id="PF05532"/>
    </source>
</evidence>
<dbReference type="EMBL" id="JAZDUF010000005">
    <property type="protein sequence ID" value="MEE3852169.1"/>
    <property type="molecule type" value="Genomic_DNA"/>
</dbReference>
<sequence length="70" mass="7360">MGIEDDAKNKAEEMKGRGKEAAGSLTDNEDLKNEGKADQGEAQGKQKIADAADAVKGKVDDVKNKITGNN</sequence>
<feature type="region of interest" description="Disordered" evidence="2">
    <location>
        <begin position="1"/>
        <end position="51"/>
    </location>
</feature>
<organism evidence="4 5">
    <name type="scientific">Gordonia sesuvii</name>
    <dbReference type="NCBI Taxonomy" id="3116777"/>
    <lineage>
        <taxon>Bacteria</taxon>
        <taxon>Bacillati</taxon>
        <taxon>Actinomycetota</taxon>
        <taxon>Actinomycetes</taxon>
        <taxon>Mycobacteriales</taxon>
        <taxon>Gordoniaceae</taxon>
        <taxon>Gordonia</taxon>
    </lineage>
</organism>
<comment type="similarity">
    <text evidence="1">Belongs to the UPF0337 (CsbD) family.</text>
</comment>
<dbReference type="SUPFAM" id="SSF69047">
    <property type="entry name" value="Hypothetical protein YjbJ"/>
    <property type="match status" value="1"/>
</dbReference>
<dbReference type="Proteomes" id="UP001347146">
    <property type="component" value="Unassembled WGS sequence"/>
</dbReference>
<dbReference type="RefSeq" id="WP_330434100.1">
    <property type="nucleotide sequence ID" value="NZ_JAZDUF010000005.1"/>
</dbReference>
<keyword evidence="5" id="KW-1185">Reference proteome</keyword>
<accession>A0ABU7MGC5</accession>